<evidence type="ECO:0000313" key="2">
    <source>
        <dbReference type="EMBL" id="OWM88706.1"/>
    </source>
</evidence>
<reference evidence="2" key="2">
    <citation type="submission" date="2017-06" db="EMBL/GenBank/DDBJ databases">
        <title>The pomegranate genome and the genomics of punicalagin biosynthesis.</title>
        <authorList>
            <person name="Xu C."/>
        </authorList>
    </citation>
    <scope>NUCLEOTIDE SEQUENCE [LARGE SCALE GENOMIC DNA]</scope>
    <source>
        <tissue evidence="2">Fresh leaf</tissue>
    </source>
</reference>
<organism evidence="2 4">
    <name type="scientific">Punica granatum</name>
    <name type="common">Pomegranate</name>
    <dbReference type="NCBI Taxonomy" id="22663"/>
    <lineage>
        <taxon>Eukaryota</taxon>
        <taxon>Viridiplantae</taxon>
        <taxon>Streptophyta</taxon>
        <taxon>Embryophyta</taxon>
        <taxon>Tracheophyta</taxon>
        <taxon>Spermatophyta</taxon>
        <taxon>Magnoliopsida</taxon>
        <taxon>eudicotyledons</taxon>
        <taxon>Gunneridae</taxon>
        <taxon>Pentapetalae</taxon>
        <taxon>rosids</taxon>
        <taxon>malvids</taxon>
        <taxon>Myrtales</taxon>
        <taxon>Lythraceae</taxon>
        <taxon>Punica</taxon>
    </lineage>
</organism>
<feature type="compositionally biased region" description="Low complexity" evidence="1">
    <location>
        <begin position="13"/>
        <end position="28"/>
    </location>
</feature>
<name>A0A218XVN7_PUNGR</name>
<accession>A0A218XVN7</accession>
<dbReference type="AlphaFoldDB" id="A0A218XVN7"/>
<reference evidence="4" key="1">
    <citation type="journal article" date="2017" name="Plant J.">
        <title>The pomegranate (Punica granatum L.) genome and the genomics of punicalagin biosynthesis.</title>
        <authorList>
            <person name="Qin G."/>
            <person name="Xu C."/>
            <person name="Ming R."/>
            <person name="Tang H."/>
            <person name="Guyot R."/>
            <person name="Kramer E.M."/>
            <person name="Hu Y."/>
            <person name="Yi X."/>
            <person name="Qi Y."/>
            <person name="Xu X."/>
            <person name="Gao Z."/>
            <person name="Pan H."/>
            <person name="Jian J."/>
            <person name="Tian Y."/>
            <person name="Yue Z."/>
            <person name="Xu Y."/>
        </authorList>
    </citation>
    <scope>NUCLEOTIDE SEQUENCE [LARGE SCALE GENOMIC DNA]</scope>
    <source>
        <strain evidence="4">cv. Dabenzi</strain>
    </source>
</reference>
<sequence>MVAAADYLQPVHNQGNHHNANKPNNNQGEENAVGDGNGQGEENAVGDGNGQGAVGDGNDQGEESDADQLNNNNEENDPGEQQQHYVECNQHQQQQNTLAQVVNALRAADREKFQIYRAAIVAELPVIRARIAQTADPNAKEALGRLEVVVALDLF</sequence>
<proteinExistence type="predicted"/>
<evidence type="ECO:0000256" key="1">
    <source>
        <dbReference type="SAM" id="MobiDB-lite"/>
    </source>
</evidence>
<protein>
    <submittedName>
        <fullName evidence="2">Uncharacterized protein</fullName>
    </submittedName>
</protein>
<dbReference type="Proteomes" id="UP000233551">
    <property type="component" value="Unassembled WGS sequence"/>
</dbReference>
<reference evidence="3 5" key="3">
    <citation type="submission" date="2017-11" db="EMBL/GenBank/DDBJ databases">
        <title>De-novo sequencing of pomegranate (Punica granatum L.) genome.</title>
        <authorList>
            <person name="Akparov Z."/>
            <person name="Amiraslanov A."/>
            <person name="Hajiyeva S."/>
            <person name="Abbasov M."/>
            <person name="Kaur K."/>
            <person name="Hamwieh A."/>
            <person name="Solovyev V."/>
            <person name="Salamov A."/>
            <person name="Braich B."/>
            <person name="Kosarev P."/>
            <person name="Mahmoud A."/>
            <person name="Hajiyev E."/>
            <person name="Babayeva S."/>
            <person name="Izzatullayeva V."/>
            <person name="Mammadov A."/>
            <person name="Mammadov A."/>
            <person name="Sharifova S."/>
            <person name="Ojaghi J."/>
            <person name="Eynullazada K."/>
            <person name="Bayramov B."/>
            <person name="Abdulazimova A."/>
            <person name="Shahmuradov I."/>
        </authorList>
    </citation>
    <scope>NUCLEOTIDE SEQUENCE [LARGE SCALE GENOMIC DNA]</scope>
    <source>
        <strain evidence="3">AG2017</strain>
        <strain evidence="5">cv. AG2017</strain>
        <tissue evidence="3">Leaf</tissue>
    </source>
</reference>
<evidence type="ECO:0000313" key="3">
    <source>
        <dbReference type="EMBL" id="PKI65669.1"/>
    </source>
</evidence>
<dbReference type="EMBL" id="MTKT01000790">
    <property type="protein sequence ID" value="OWM88706.1"/>
    <property type="molecule type" value="Genomic_DNA"/>
</dbReference>
<evidence type="ECO:0000313" key="5">
    <source>
        <dbReference type="Proteomes" id="UP000233551"/>
    </source>
</evidence>
<comment type="caution">
    <text evidence="2">The sequence shown here is derived from an EMBL/GenBank/DDBJ whole genome shotgun (WGS) entry which is preliminary data.</text>
</comment>
<feature type="region of interest" description="Disordered" evidence="1">
    <location>
        <begin position="1"/>
        <end position="93"/>
    </location>
</feature>
<dbReference type="EMBL" id="PGOL01000737">
    <property type="protein sequence ID" value="PKI65669.1"/>
    <property type="molecule type" value="Genomic_DNA"/>
</dbReference>
<gene>
    <name evidence="2" type="ORF">CDL15_Pgr002473</name>
    <name evidence="3" type="ORF">CRG98_013964</name>
</gene>
<keyword evidence="5" id="KW-1185">Reference proteome</keyword>
<dbReference type="Proteomes" id="UP000197138">
    <property type="component" value="Unassembled WGS sequence"/>
</dbReference>
<feature type="compositionally biased region" description="Low complexity" evidence="1">
    <location>
        <begin position="81"/>
        <end position="93"/>
    </location>
</feature>
<evidence type="ECO:0000313" key="4">
    <source>
        <dbReference type="Proteomes" id="UP000197138"/>
    </source>
</evidence>